<evidence type="ECO:0000259" key="18">
    <source>
        <dbReference type="PROSITE" id="PS50979"/>
    </source>
</evidence>
<evidence type="ECO:0000256" key="7">
    <source>
        <dbReference type="ARBA" id="ARBA00022840"/>
    </source>
</evidence>
<dbReference type="InterPro" id="IPR005481">
    <property type="entry name" value="BC-like_N"/>
</dbReference>
<dbReference type="UniPathway" id="UPA00655">
    <property type="reaction ID" value="UER00711"/>
</dbReference>
<dbReference type="Gene3D" id="3.40.50.20">
    <property type="match status" value="1"/>
</dbReference>
<keyword evidence="3" id="KW-0444">Lipid biosynthesis</keyword>
<evidence type="ECO:0000259" key="20">
    <source>
        <dbReference type="PROSITE" id="PS50989"/>
    </source>
</evidence>
<evidence type="ECO:0000259" key="17">
    <source>
        <dbReference type="PROSITE" id="PS50975"/>
    </source>
</evidence>
<dbReference type="FunFam" id="3.30.1490.20:FF:000003">
    <property type="entry name" value="acetyl-CoA carboxylase isoform X1"/>
    <property type="match status" value="1"/>
</dbReference>
<dbReference type="InterPro" id="IPR016185">
    <property type="entry name" value="PreATP-grasp_dom_sf"/>
</dbReference>
<dbReference type="Pfam" id="PF00364">
    <property type="entry name" value="Biotin_lipoyl"/>
    <property type="match status" value="1"/>
</dbReference>
<feature type="region of interest" description="Disordered" evidence="15">
    <location>
        <begin position="1"/>
        <end position="48"/>
    </location>
</feature>
<dbReference type="GO" id="GO:0005524">
    <property type="term" value="F:ATP binding"/>
    <property type="evidence" value="ECO:0007669"/>
    <property type="project" value="UniProtKB-UniRule"/>
</dbReference>
<evidence type="ECO:0000256" key="15">
    <source>
        <dbReference type="SAM" id="MobiDB-lite"/>
    </source>
</evidence>
<dbReference type="GO" id="GO:0004075">
    <property type="term" value="F:biotin carboxylase activity"/>
    <property type="evidence" value="ECO:0007669"/>
    <property type="project" value="UniProtKB-EC"/>
</dbReference>
<keyword evidence="10" id="KW-0092">Biotin</keyword>
<dbReference type="Gene3D" id="3.90.1770.10">
    <property type="entry name" value="PreATP-grasp domain"/>
    <property type="match status" value="1"/>
</dbReference>
<dbReference type="Gene3D" id="2.40.460.10">
    <property type="entry name" value="Biotin dependent carboxylase carboxyltransferase"/>
    <property type="match status" value="1"/>
</dbReference>
<evidence type="ECO:0000256" key="1">
    <source>
        <dbReference type="ARBA" id="ARBA00001953"/>
    </source>
</evidence>
<dbReference type="GO" id="GO:0006633">
    <property type="term" value="P:fatty acid biosynthetic process"/>
    <property type="evidence" value="ECO:0007669"/>
    <property type="project" value="UniProtKB-KW"/>
</dbReference>
<accession>A0A830I095</accession>
<dbReference type="CDD" id="cd06850">
    <property type="entry name" value="biotinyl_domain"/>
    <property type="match status" value="1"/>
</dbReference>
<evidence type="ECO:0000256" key="10">
    <source>
        <dbReference type="ARBA" id="ARBA00023267"/>
    </source>
</evidence>
<evidence type="ECO:0000256" key="12">
    <source>
        <dbReference type="ARBA" id="ARBA00048065"/>
    </source>
</evidence>
<dbReference type="SUPFAM" id="SSF51246">
    <property type="entry name" value="Rudiment single hybrid motif"/>
    <property type="match status" value="1"/>
</dbReference>
<dbReference type="InterPro" id="IPR011761">
    <property type="entry name" value="ATP-grasp"/>
</dbReference>
<dbReference type="Pfam" id="PF01039">
    <property type="entry name" value="Carboxyl_trans"/>
    <property type="match status" value="1"/>
</dbReference>
<dbReference type="Proteomes" id="UP000660262">
    <property type="component" value="Unassembled WGS sequence"/>
</dbReference>
<proteinExistence type="predicted"/>
<gene>
    <name evidence="21" type="ORF">PPROV_001020800</name>
</gene>
<evidence type="ECO:0000256" key="8">
    <source>
        <dbReference type="ARBA" id="ARBA00023098"/>
    </source>
</evidence>
<feature type="domain" description="ATP-grasp" evidence="17">
    <location>
        <begin position="230"/>
        <end position="424"/>
    </location>
</feature>
<dbReference type="EMBL" id="BNJQ01000034">
    <property type="protein sequence ID" value="GHP11480.1"/>
    <property type="molecule type" value="Genomic_DNA"/>
</dbReference>
<evidence type="ECO:0000259" key="16">
    <source>
        <dbReference type="PROSITE" id="PS50968"/>
    </source>
</evidence>
<keyword evidence="7 14" id="KW-0067">ATP-binding</keyword>
<dbReference type="OrthoDB" id="196847at2759"/>
<dbReference type="GO" id="GO:0016740">
    <property type="term" value="F:transferase activity"/>
    <property type="evidence" value="ECO:0007669"/>
    <property type="project" value="UniProtKB-KW"/>
</dbReference>
<evidence type="ECO:0000313" key="21">
    <source>
        <dbReference type="EMBL" id="GHP11480.1"/>
    </source>
</evidence>
<name>A0A830I095_9CHLO</name>
<dbReference type="InterPro" id="IPR013815">
    <property type="entry name" value="ATP_grasp_subdomain_1"/>
</dbReference>
<dbReference type="Pfam" id="PF02785">
    <property type="entry name" value="Biotin_carb_C"/>
    <property type="match status" value="1"/>
</dbReference>
<dbReference type="InterPro" id="IPR005479">
    <property type="entry name" value="CPAse_ATP-bd"/>
</dbReference>
<keyword evidence="4" id="KW-0436">Ligase</keyword>
<dbReference type="Pfam" id="PF02786">
    <property type="entry name" value="CPSase_L_D2"/>
    <property type="match status" value="1"/>
</dbReference>
<dbReference type="InterPro" id="IPR011054">
    <property type="entry name" value="Rudment_hybrid_motif"/>
</dbReference>
<feature type="domain" description="CoA carboxyltransferase C-terminal" evidence="20">
    <location>
        <begin position="1777"/>
        <end position="2082"/>
    </location>
</feature>
<dbReference type="PROSITE" id="PS00867">
    <property type="entry name" value="CPSASE_2"/>
    <property type="match status" value="1"/>
</dbReference>
<dbReference type="Gene3D" id="3.30.470.20">
    <property type="entry name" value="ATP-grasp fold, B domain"/>
    <property type="match status" value="1"/>
</dbReference>
<feature type="domain" description="Biotin carboxylation" evidence="18">
    <location>
        <begin position="80"/>
        <end position="575"/>
    </location>
</feature>
<evidence type="ECO:0000256" key="9">
    <source>
        <dbReference type="ARBA" id="ARBA00023160"/>
    </source>
</evidence>
<keyword evidence="6" id="KW-0276">Fatty acid metabolism</keyword>
<dbReference type="PANTHER" id="PTHR45728:SF3">
    <property type="entry name" value="ACETYL-COA CARBOXYLASE"/>
    <property type="match status" value="1"/>
</dbReference>
<dbReference type="FunFam" id="2.40.50.100:FF:000005">
    <property type="entry name" value="Acetyl-CoA carboxylase 1"/>
    <property type="match status" value="1"/>
</dbReference>
<dbReference type="SUPFAM" id="SSF51230">
    <property type="entry name" value="Single hybrid motif"/>
    <property type="match status" value="1"/>
</dbReference>
<dbReference type="Gene3D" id="2.40.50.100">
    <property type="match status" value="1"/>
</dbReference>
<dbReference type="PROSITE" id="PS50979">
    <property type="entry name" value="BC"/>
    <property type="match status" value="1"/>
</dbReference>
<keyword evidence="9" id="KW-0275">Fatty acid biosynthesis</keyword>
<dbReference type="Gene3D" id="3.90.226.10">
    <property type="entry name" value="2-enoyl-CoA Hydratase, Chain A, domain 1"/>
    <property type="match status" value="2"/>
</dbReference>
<evidence type="ECO:0000256" key="11">
    <source>
        <dbReference type="ARBA" id="ARBA00023268"/>
    </source>
</evidence>
<dbReference type="Pfam" id="PF21385">
    <property type="entry name" value="ACCA_BT"/>
    <property type="match status" value="1"/>
</dbReference>
<protein>
    <submittedName>
        <fullName evidence="21">Carboxyl transferase domain</fullName>
    </submittedName>
</protein>
<evidence type="ECO:0000256" key="2">
    <source>
        <dbReference type="ARBA" id="ARBA00004956"/>
    </source>
</evidence>
<dbReference type="SUPFAM" id="SSF52440">
    <property type="entry name" value="PreATP-grasp domain"/>
    <property type="match status" value="1"/>
</dbReference>
<dbReference type="InterPro" id="IPR011764">
    <property type="entry name" value="Biotin_carboxylation_dom"/>
</dbReference>
<dbReference type="PANTHER" id="PTHR45728">
    <property type="entry name" value="ACETYL-COA CARBOXYLASE, ISOFORM A"/>
    <property type="match status" value="1"/>
</dbReference>
<dbReference type="InterPro" id="IPR049076">
    <property type="entry name" value="ACCA"/>
</dbReference>
<dbReference type="Gene3D" id="3.30.1490.20">
    <property type="entry name" value="ATP-grasp fold, A domain"/>
    <property type="match status" value="1"/>
</dbReference>
<dbReference type="InterPro" id="IPR013537">
    <property type="entry name" value="AcCoA_COase_cen"/>
</dbReference>
<dbReference type="InterPro" id="IPR000089">
    <property type="entry name" value="Biotin_lipoyl"/>
</dbReference>
<dbReference type="InterPro" id="IPR049074">
    <property type="entry name" value="ACCA_BT"/>
</dbReference>
<keyword evidence="11" id="KW-0511">Multifunctional enzyme</keyword>
<dbReference type="PROSITE" id="PS50975">
    <property type="entry name" value="ATP_GRASP"/>
    <property type="match status" value="1"/>
</dbReference>
<evidence type="ECO:0000256" key="13">
    <source>
        <dbReference type="ARBA" id="ARBA00048600"/>
    </source>
</evidence>
<dbReference type="InterPro" id="IPR005482">
    <property type="entry name" value="Biotin_COase_C"/>
</dbReference>
<dbReference type="InterPro" id="IPR011762">
    <property type="entry name" value="COA_CT_N"/>
</dbReference>
<dbReference type="InterPro" id="IPR029045">
    <property type="entry name" value="ClpP/crotonase-like_dom_sf"/>
</dbReference>
<evidence type="ECO:0000259" key="19">
    <source>
        <dbReference type="PROSITE" id="PS50980"/>
    </source>
</evidence>
<evidence type="ECO:0000256" key="4">
    <source>
        <dbReference type="ARBA" id="ARBA00022598"/>
    </source>
</evidence>
<dbReference type="GO" id="GO:2001295">
    <property type="term" value="P:malonyl-CoA biosynthetic process"/>
    <property type="evidence" value="ECO:0007669"/>
    <property type="project" value="UniProtKB-UniPathway"/>
</dbReference>
<keyword evidence="5 14" id="KW-0547">Nucleotide-binding</keyword>
<comment type="pathway">
    <text evidence="2">Lipid metabolism; malonyl-CoA biosynthesis; malonyl-CoA from acetyl-CoA: step 1/1.</text>
</comment>
<sequence>MPTTMASKAMGRQMGGRRAARPHRAPRTVAVATPNKGGASSKKPVQPPSALAEVASEVKVASTEVDALADYVKARGGRRVIRKVLIANNGMAATKSILSMRRWCYLQLGDDKAVEFVAMASPEDLKANAEYIRLADDFVEVPSGSNKNNYANVDLIVDIAEKEGCDAVWPGWGHASENPKLPATLKARGIQFIGPTAPVMSVLGDKIAANILAQTAKVPSIPWSGDGLTADLTEEGTIPDEIFQKAMVTTADEAVAAAERIGYPVMLKASEGGGGKGIRMSDDEEALRGNFEQVKAEVPGSPMFMMQLCSQARHLEVQIVGDEHGNAVALNGRDCSTQRRFQKIFEEGPPTVAPREIFREMEKAAQRLTQNIGYIGAGTVEYLFNAATGNFFFLELNPRLQVEHPVTEGLTGVNLPSIQLQVAMGIPLDRIPDVRRLYARDEDGDDKIDFMEDEYVLPERHVLAARITAENPDEGFKPTSGSIERISFQSTPNVWGYFSVGANGGVHEFADSQFGHLFASGPTREDARKALILALKDVNVYGEVRTAVDYLVELASTDAFRENTIDTSWLDGLIAKKSVQVSQDPLLIVMCAAMARAKAHTKEVEAQFAESWKRGQLAACNDAAGLQSMLRFPVEMTFRDVAYTVDVTRKSQDSYSLKIRGASSQDGIVCRARERSDGTLIITPMGAQRAFQVVGMEEPLGLRLVLDGQTFLLPNQNDPSELRTDVTGKLIRFLKKDGDEIQQGKPYAEVESMKMVMQLVASESGKITLKKPPGSVIEAGDLLAGLELEDPSKVKRATPFSGTFEPKGIMPSDGNIWQPDFSMMSMDGDMDEDKQVALDAAVEAMDLLLDGYEHDVESTVQQFITGLQEFVASQVELNGTEKWEMAMEYVGRVVSRYLAVEARFGNTSPEGAVAELVQAHAKDSPATITSAVLARSQVARRSDAIASLLRQLPSLPAQVMQSGPVSWQGDFAPISEDVKSDLERLSRLRRPEHGSVALAAANILLEKKLPSVDQRLEELRDLLAGKSAYKSSSGIEIAAGDLDALVGSPLLAVDLLPQLFGDDDTKVREAAITVFVKRMYRSHKVSGVEIDEVAGLPVAKFKFQYDTPPLESPMRFGMLAVASVMSDFEAKMPQLLERYQELQSDVKSDGESEHGPINVLHLACTDEKATLAADDESAACAEAISASVKSMGEACGLKYVNVIAHESKQLPRYYTYTAAKEYAEDPLYRGCRPTLAHLLELSRLQNYELTRIPTFNRDLHIYSGAVTDGSRQMPQLLLRRITHSKDVMDGGLERIMTKALDGLDLAVLDPRGNTCSSSRIYVNSIPEIAAVGGNAAATARELSNRIADFVSQNAARLLKLKVDEIEFKVRIKSVGEVVPVRLMASSLSGQWLKMDIFREYLNPVTGAATRFCTYGSEDASQPEVCFLDPYPIPGNVDRKRTAARRIGSTYIYDFLGIFEKSVVSSWVQYQSELKAAGADVPSMPAGPLFTATELVLDEATGQLTPVKRQPGENNVGMVAWKCSLKTPEYPAGREIVLIGNDCTYQSGSFGVSEDDVFAAASKYARETGLPRLYISCNAGARIGLVESLKSEIQAEFVDPADPTSGLKYLYLSREQYDSLPEGSVIAEPLVEENGEERMVLSDIIGDVHGIGVENLRGSGMIAGETSRAYEETFTLSYVTGRSVGIGAYLCRLGSRVVQMQRGPMILTGYGALNKLLGRSLYTSQDQLGGPGIMMPNGVSHLLVQDDQEGVNSMLRWLSYVPDKVASSPPILSPIADPVDRDVEFTPKRGVPYNVRHMLAGTSEGDDTFLSGFFDKDSFVETLPEWGKTVVTGRGRLGGIPMGCVAVEVNSVECRTVADPGDAESREVVRQQAGQVWFPDSAYKTAQSIEDFNREGLPLIVFANWRGFSGGTRDMADSVLKYGAMVVDALVGYKQPVFVYIPPGGELRGGAWVVVDPTINSERMEMFADSDSRGGILEPAGICEVKFRAGDVIKQMHRLDDKLRELDADPVANAEAIKAREEVLMPVYQSIALEFADQHDRGGRMLAKGVVSAVLDWKNSRRSLHSRLMRRLNEQELERKALEAAPLLSESAKLWCARFGLRRLHEQGDSSVEAGDWDGAAEAVQKKWDSVADEKAATILTGDVERISRELESLKRASALEQALAAVGALDDAGKAELIENLKGA</sequence>
<dbReference type="PROSITE" id="PS50989">
    <property type="entry name" value="COA_CT_CTER"/>
    <property type="match status" value="1"/>
</dbReference>
<dbReference type="PROSITE" id="PS50968">
    <property type="entry name" value="BIOTINYL_LIPOYL"/>
    <property type="match status" value="1"/>
</dbReference>
<dbReference type="InterPro" id="IPR034733">
    <property type="entry name" value="AcCoA_carboxyl_beta"/>
</dbReference>
<dbReference type="InterPro" id="IPR011763">
    <property type="entry name" value="COA_CT_C"/>
</dbReference>
<comment type="catalytic activity">
    <reaction evidence="13">
        <text>N(6)-biotinyl-L-lysyl-[protein] + hydrogencarbonate + ATP = N(6)-carboxybiotinyl-L-lysyl-[protein] + ADP + phosphate + H(+)</text>
        <dbReference type="Rhea" id="RHEA:13501"/>
        <dbReference type="Rhea" id="RHEA-COMP:10505"/>
        <dbReference type="Rhea" id="RHEA-COMP:10506"/>
        <dbReference type="ChEBI" id="CHEBI:15378"/>
        <dbReference type="ChEBI" id="CHEBI:17544"/>
        <dbReference type="ChEBI" id="CHEBI:30616"/>
        <dbReference type="ChEBI" id="CHEBI:43474"/>
        <dbReference type="ChEBI" id="CHEBI:83144"/>
        <dbReference type="ChEBI" id="CHEBI:83145"/>
        <dbReference type="ChEBI" id="CHEBI:456216"/>
        <dbReference type="EC" id="6.3.4.14"/>
    </reaction>
</comment>
<dbReference type="GO" id="GO:0046872">
    <property type="term" value="F:metal ion binding"/>
    <property type="evidence" value="ECO:0007669"/>
    <property type="project" value="InterPro"/>
</dbReference>
<keyword evidence="8" id="KW-0443">Lipid metabolism</keyword>
<feature type="domain" description="Lipoyl-binding" evidence="16">
    <location>
        <begin position="708"/>
        <end position="787"/>
    </location>
</feature>
<organism evidence="21 22">
    <name type="scientific">Pycnococcus provasolii</name>
    <dbReference type="NCBI Taxonomy" id="41880"/>
    <lineage>
        <taxon>Eukaryota</taxon>
        <taxon>Viridiplantae</taxon>
        <taxon>Chlorophyta</taxon>
        <taxon>Pseudoscourfieldiophyceae</taxon>
        <taxon>Pseudoscourfieldiales</taxon>
        <taxon>Pycnococcaceae</taxon>
        <taxon>Pycnococcus</taxon>
    </lineage>
</organism>
<evidence type="ECO:0000313" key="22">
    <source>
        <dbReference type="Proteomes" id="UP000660262"/>
    </source>
</evidence>
<feature type="domain" description="CoA carboxyltransferase N-terminal" evidence="19">
    <location>
        <begin position="1429"/>
        <end position="1772"/>
    </location>
</feature>
<dbReference type="InterPro" id="IPR011053">
    <property type="entry name" value="Single_hybrid_motif"/>
</dbReference>
<reference evidence="21" key="1">
    <citation type="submission" date="2020-10" db="EMBL/GenBank/DDBJ databases">
        <title>Unveiling of a novel bifunctional photoreceptor, Dualchrome1, isolated from a cosmopolitan green alga.</title>
        <authorList>
            <person name="Suzuki S."/>
            <person name="Kawachi M."/>
        </authorList>
    </citation>
    <scope>NUCLEOTIDE SEQUENCE</scope>
    <source>
        <strain evidence="21">NIES 2893</strain>
    </source>
</reference>
<comment type="cofactor">
    <cofactor evidence="1">
        <name>biotin</name>
        <dbReference type="ChEBI" id="CHEBI:57586"/>
    </cofactor>
</comment>
<evidence type="ECO:0000256" key="5">
    <source>
        <dbReference type="ARBA" id="ARBA00022741"/>
    </source>
</evidence>
<dbReference type="Pfam" id="PF08326">
    <property type="entry name" value="ACC_central"/>
    <property type="match status" value="1"/>
</dbReference>
<comment type="catalytic activity">
    <reaction evidence="12">
        <text>hydrogencarbonate + acetyl-CoA + ATP = malonyl-CoA + ADP + phosphate + H(+)</text>
        <dbReference type="Rhea" id="RHEA:11308"/>
        <dbReference type="ChEBI" id="CHEBI:15378"/>
        <dbReference type="ChEBI" id="CHEBI:17544"/>
        <dbReference type="ChEBI" id="CHEBI:30616"/>
        <dbReference type="ChEBI" id="CHEBI:43474"/>
        <dbReference type="ChEBI" id="CHEBI:57288"/>
        <dbReference type="ChEBI" id="CHEBI:57384"/>
        <dbReference type="ChEBI" id="CHEBI:456216"/>
        <dbReference type="EC" id="6.4.1.2"/>
    </reaction>
</comment>
<evidence type="ECO:0000256" key="14">
    <source>
        <dbReference type="PROSITE-ProRule" id="PRU00409"/>
    </source>
</evidence>
<dbReference type="GO" id="GO:0003989">
    <property type="term" value="F:acetyl-CoA carboxylase activity"/>
    <property type="evidence" value="ECO:0007669"/>
    <property type="project" value="UniProtKB-EC"/>
</dbReference>
<dbReference type="FunFam" id="3.40.50.20:FF:000005">
    <property type="entry name" value="acetyl-CoA carboxylase isoform X2"/>
    <property type="match status" value="1"/>
</dbReference>
<keyword evidence="21" id="KW-0808">Transferase</keyword>
<evidence type="ECO:0000256" key="6">
    <source>
        <dbReference type="ARBA" id="ARBA00022832"/>
    </source>
</evidence>
<dbReference type="PROSITE" id="PS50980">
    <property type="entry name" value="COA_CT_NTER"/>
    <property type="match status" value="1"/>
</dbReference>
<dbReference type="SUPFAM" id="SSF52096">
    <property type="entry name" value="ClpP/crotonase"/>
    <property type="match status" value="2"/>
</dbReference>
<comment type="caution">
    <text evidence="21">The sequence shown here is derived from an EMBL/GenBank/DDBJ whole genome shotgun (WGS) entry which is preliminary data.</text>
</comment>
<evidence type="ECO:0000256" key="3">
    <source>
        <dbReference type="ARBA" id="ARBA00022516"/>
    </source>
</evidence>
<dbReference type="SMART" id="SM00878">
    <property type="entry name" value="Biotin_carb_C"/>
    <property type="match status" value="1"/>
</dbReference>
<keyword evidence="22" id="KW-1185">Reference proteome</keyword>
<dbReference type="Pfam" id="PF00289">
    <property type="entry name" value="Biotin_carb_N"/>
    <property type="match status" value="1"/>
</dbReference>
<dbReference type="SUPFAM" id="SSF56059">
    <property type="entry name" value="Glutathione synthetase ATP-binding domain-like"/>
    <property type="match status" value="1"/>
</dbReference>
<dbReference type="PROSITE" id="PS00866">
    <property type="entry name" value="CPSASE_1"/>
    <property type="match status" value="1"/>
</dbReference>